<accession>A0A0B0EKW5</accession>
<evidence type="ECO:0000313" key="4">
    <source>
        <dbReference type="Proteomes" id="UP000030652"/>
    </source>
</evidence>
<name>A0A0B0EKW5_9BACT</name>
<sequence>MRNISFKEMSQFLDERIVSKMKCKFLILFVVTALTASLCHSLVSATPILGSAQSFAVLGASTVTNTGPTSIYGDLGLYPGTSITGLGSITITGGAVHQTDAVAQQAQIDALVAYNDLASLAFTNDLTGSDLGGMTLTPGVYNFDTTAGLTGALTLDFASDPTGSFVFQVGTALTTASSSSVNVINGGPLSGVYWQVAAPRLSVQARRSRETLSLTRASP</sequence>
<protein>
    <submittedName>
        <fullName evidence="3">Uncharacterized protein</fullName>
    </submittedName>
</protein>
<dbReference type="InterPro" id="IPR021884">
    <property type="entry name" value="Ice-bd_prot"/>
</dbReference>
<evidence type="ECO:0000256" key="1">
    <source>
        <dbReference type="ARBA" id="ARBA00005445"/>
    </source>
</evidence>
<keyword evidence="2" id="KW-0732">Signal</keyword>
<dbReference type="eggNOG" id="COG4932">
    <property type="taxonomic scope" value="Bacteria"/>
</dbReference>
<gene>
    <name evidence="3" type="ORF">SCABRO_01571</name>
</gene>
<dbReference type="Pfam" id="PF11999">
    <property type="entry name" value="Ice_binding"/>
    <property type="match status" value="1"/>
</dbReference>
<comment type="similarity">
    <text evidence="1">Belongs to the ice-binding protein family.</text>
</comment>
<comment type="caution">
    <text evidence="3">The sequence shown here is derived from an EMBL/GenBank/DDBJ whole genome shotgun (WGS) entry which is preliminary data.</text>
</comment>
<dbReference type="EMBL" id="JRYO01000104">
    <property type="protein sequence ID" value="KHE92671.1"/>
    <property type="molecule type" value="Genomic_DNA"/>
</dbReference>
<evidence type="ECO:0000256" key="2">
    <source>
        <dbReference type="ARBA" id="ARBA00022729"/>
    </source>
</evidence>
<dbReference type="Proteomes" id="UP000030652">
    <property type="component" value="Unassembled WGS sequence"/>
</dbReference>
<dbReference type="AlphaFoldDB" id="A0A0B0EKW5"/>
<reference evidence="3 4" key="1">
    <citation type="submission" date="2014-10" db="EMBL/GenBank/DDBJ databases">
        <title>Draft genome of anammox bacterium scalindua brodae, obtained using differential coverage binning of sequence data from two enrichment reactors.</title>
        <authorList>
            <person name="Speth D.R."/>
            <person name="Russ L."/>
            <person name="Kartal B."/>
            <person name="Op den Camp H.J."/>
            <person name="Dutilh B.E."/>
            <person name="Jetten M.S."/>
        </authorList>
    </citation>
    <scope>NUCLEOTIDE SEQUENCE [LARGE SCALE GENOMIC DNA]</scope>
    <source>
        <strain evidence="3">RU1</strain>
    </source>
</reference>
<organism evidence="3 4">
    <name type="scientific">Candidatus Scalindua brodae</name>
    <dbReference type="NCBI Taxonomy" id="237368"/>
    <lineage>
        <taxon>Bacteria</taxon>
        <taxon>Pseudomonadati</taxon>
        <taxon>Planctomycetota</taxon>
        <taxon>Candidatus Brocadiia</taxon>
        <taxon>Candidatus Brocadiales</taxon>
        <taxon>Candidatus Scalinduaceae</taxon>
        <taxon>Candidatus Scalindua</taxon>
    </lineage>
</organism>
<proteinExistence type="inferred from homology"/>
<evidence type="ECO:0000313" key="3">
    <source>
        <dbReference type="EMBL" id="KHE92671.1"/>
    </source>
</evidence>